<dbReference type="EMBL" id="CP068047">
    <property type="protein sequence ID" value="QQR35981.1"/>
    <property type="molecule type" value="Genomic_DNA"/>
</dbReference>
<evidence type="ECO:0000256" key="1">
    <source>
        <dbReference type="SAM" id="SignalP"/>
    </source>
</evidence>
<name>A0ABX7C1U2_9HYPH</name>
<evidence type="ECO:0000313" key="2">
    <source>
        <dbReference type="EMBL" id="QQR35981.1"/>
    </source>
</evidence>
<keyword evidence="1" id="KW-0732">Signal</keyword>
<dbReference type="RefSeq" id="WP_201656654.1">
    <property type="nucleotide sequence ID" value="NZ_CP068047.1"/>
</dbReference>
<organism evidence="2 3">
    <name type="scientific">Devosia oryziradicis</name>
    <dbReference type="NCBI Taxonomy" id="2801335"/>
    <lineage>
        <taxon>Bacteria</taxon>
        <taxon>Pseudomonadati</taxon>
        <taxon>Pseudomonadota</taxon>
        <taxon>Alphaproteobacteria</taxon>
        <taxon>Hyphomicrobiales</taxon>
        <taxon>Devosiaceae</taxon>
        <taxon>Devosia</taxon>
    </lineage>
</organism>
<accession>A0ABX7C1U2</accession>
<feature type="signal peptide" evidence="1">
    <location>
        <begin position="1"/>
        <end position="19"/>
    </location>
</feature>
<keyword evidence="3" id="KW-1185">Reference proteome</keyword>
<protein>
    <submittedName>
        <fullName evidence="2">Uncharacterized protein</fullName>
    </submittedName>
</protein>
<dbReference type="Proteomes" id="UP000595460">
    <property type="component" value="Chromosome"/>
</dbReference>
<sequence>MRTGLIVLSILAGAGGVAAALALKPTGFDECVGIISADIERNASPGATLDPRDVEAEAARVCAGST</sequence>
<reference evidence="2 3" key="1">
    <citation type="submission" date="2021-01" db="EMBL/GenBank/DDBJ databases">
        <title>Genome seq and assembly of Devosia sp. G19.</title>
        <authorList>
            <person name="Chhetri G."/>
        </authorList>
    </citation>
    <scope>NUCLEOTIDE SEQUENCE [LARGE SCALE GENOMIC DNA]</scope>
    <source>
        <strain evidence="2 3">G19</strain>
    </source>
</reference>
<gene>
    <name evidence="2" type="ORF">JI749_16865</name>
</gene>
<feature type="chain" id="PRO_5046051674" evidence="1">
    <location>
        <begin position="20"/>
        <end position="66"/>
    </location>
</feature>
<evidence type="ECO:0000313" key="3">
    <source>
        <dbReference type="Proteomes" id="UP000595460"/>
    </source>
</evidence>
<proteinExistence type="predicted"/>